<gene>
    <name evidence="1" type="ORF">NDU88_005371</name>
</gene>
<proteinExistence type="predicted"/>
<evidence type="ECO:0000313" key="2">
    <source>
        <dbReference type="Proteomes" id="UP001066276"/>
    </source>
</evidence>
<dbReference type="Proteomes" id="UP001066276">
    <property type="component" value="Chromosome 6"/>
</dbReference>
<keyword evidence="2" id="KW-1185">Reference proteome</keyword>
<protein>
    <submittedName>
        <fullName evidence="1">Uncharacterized protein</fullName>
    </submittedName>
</protein>
<name>A0AAV7QI45_PLEWA</name>
<comment type="caution">
    <text evidence="1">The sequence shown here is derived from an EMBL/GenBank/DDBJ whole genome shotgun (WGS) entry which is preliminary data.</text>
</comment>
<accession>A0AAV7QI45</accession>
<reference evidence="1" key="1">
    <citation type="journal article" date="2022" name="bioRxiv">
        <title>Sequencing and chromosome-scale assembly of the giantPleurodeles waltlgenome.</title>
        <authorList>
            <person name="Brown T."/>
            <person name="Elewa A."/>
            <person name="Iarovenko S."/>
            <person name="Subramanian E."/>
            <person name="Araus A.J."/>
            <person name="Petzold A."/>
            <person name="Susuki M."/>
            <person name="Suzuki K.-i.T."/>
            <person name="Hayashi T."/>
            <person name="Toyoda A."/>
            <person name="Oliveira C."/>
            <person name="Osipova E."/>
            <person name="Leigh N.D."/>
            <person name="Simon A."/>
            <person name="Yun M.H."/>
        </authorList>
    </citation>
    <scope>NUCLEOTIDE SEQUENCE</scope>
    <source>
        <strain evidence="1">20211129_DDA</strain>
        <tissue evidence="1">Liver</tissue>
    </source>
</reference>
<dbReference type="AlphaFoldDB" id="A0AAV7QI45"/>
<dbReference type="EMBL" id="JANPWB010000010">
    <property type="protein sequence ID" value="KAJ1138992.1"/>
    <property type="molecule type" value="Genomic_DNA"/>
</dbReference>
<evidence type="ECO:0000313" key="1">
    <source>
        <dbReference type="EMBL" id="KAJ1138992.1"/>
    </source>
</evidence>
<sequence>MRAAEQATAPHRTLPLPLSACLISPLRVCLGARNHIGESVRNKAVGQCPRRSRPAPLCAEPALCTTCSAYNPLGSGLGHRHPVRLRLRSGRSLLAPSDAPGWGSIVLYDYIASSQASLQDDGHAIKKLDHMKLDHGCVEVSQIP</sequence>
<organism evidence="1 2">
    <name type="scientific">Pleurodeles waltl</name>
    <name type="common">Iberian ribbed newt</name>
    <dbReference type="NCBI Taxonomy" id="8319"/>
    <lineage>
        <taxon>Eukaryota</taxon>
        <taxon>Metazoa</taxon>
        <taxon>Chordata</taxon>
        <taxon>Craniata</taxon>
        <taxon>Vertebrata</taxon>
        <taxon>Euteleostomi</taxon>
        <taxon>Amphibia</taxon>
        <taxon>Batrachia</taxon>
        <taxon>Caudata</taxon>
        <taxon>Salamandroidea</taxon>
        <taxon>Salamandridae</taxon>
        <taxon>Pleurodelinae</taxon>
        <taxon>Pleurodeles</taxon>
    </lineage>
</organism>